<reference evidence="1" key="1">
    <citation type="submission" date="2022-05" db="EMBL/GenBank/DDBJ databases">
        <authorList>
            <person name="Okamura Y."/>
        </authorList>
    </citation>
    <scope>NUCLEOTIDE SEQUENCE</scope>
</reference>
<proteinExistence type="predicted"/>
<keyword evidence="2" id="KW-1185">Reference proteome</keyword>
<evidence type="ECO:0000313" key="1">
    <source>
        <dbReference type="EMBL" id="CAH3974514.1"/>
    </source>
</evidence>
<dbReference type="AlphaFoldDB" id="A0A9P0T200"/>
<comment type="caution">
    <text evidence="1">The sequence shown here is derived from an EMBL/GenBank/DDBJ whole genome shotgun (WGS) entry which is preliminary data.</text>
</comment>
<organism evidence="1 2">
    <name type="scientific">Pieris brassicae</name>
    <name type="common">White butterfly</name>
    <name type="synonym">Large white butterfly</name>
    <dbReference type="NCBI Taxonomy" id="7116"/>
    <lineage>
        <taxon>Eukaryota</taxon>
        <taxon>Metazoa</taxon>
        <taxon>Ecdysozoa</taxon>
        <taxon>Arthropoda</taxon>
        <taxon>Hexapoda</taxon>
        <taxon>Insecta</taxon>
        <taxon>Pterygota</taxon>
        <taxon>Neoptera</taxon>
        <taxon>Endopterygota</taxon>
        <taxon>Lepidoptera</taxon>
        <taxon>Glossata</taxon>
        <taxon>Ditrysia</taxon>
        <taxon>Papilionoidea</taxon>
        <taxon>Pieridae</taxon>
        <taxon>Pierinae</taxon>
        <taxon>Pieris</taxon>
    </lineage>
</organism>
<evidence type="ECO:0000313" key="2">
    <source>
        <dbReference type="Proteomes" id="UP001152562"/>
    </source>
</evidence>
<gene>
    <name evidence="1" type="ORF">PIBRA_LOCUS1806</name>
</gene>
<dbReference type="EMBL" id="CALOZG010000002">
    <property type="protein sequence ID" value="CAH3974514.1"/>
    <property type="molecule type" value="Genomic_DNA"/>
</dbReference>
<dbReference type="Proteomes" id="UP001152562">
    <property type="component" value="Unassembled WGS sequence"/>
</dbReference>
<accession>A0A9P0T200</accession>
<protein>
    <submittedName>
        <fullName evidence="1">Uncharacterized protein</fullName>
    </submittedName>
</protein>
<sequence>MSITQFTLVATRCTPQLCTPVSPVGRWGSPPGCGGGEKGRRHLIKMCAYPLAACEAVIEIMKQSLISKAAVTSSNGS</sequence>
<name>A0A9P0T200_PIEBR</name>